<dbReference type="Pfam" id="PF19824">
    <property type="entry name" value="Tlp"/>
    <property type="match status" value="1"/>
</dbReference>
<proteinExistence type="evidence at transcript level"/>
<protein>
    <recommendedName>
        <fullName evidence="1">Small, acid-soluble spore protein Tlp</fullName>
    </recommendedName>
</protein>
<organism evidence="4 5">
    <name type="scientific">Thalassorhabdus alkalitolerans</name>
    <dbReference type="NCBI Taxonomy" id="2282697"/>
    <lineage>
        <taxon>Bacteria</taxon>
        <taxon>Bacillati</taxon>
        <taxon>Bacillota</taxon>
        <taxon>Bacilli</taxon>
        <taxon>Bacillales</taxon>
        <taxon>Bacillaceae</taxon>
        <taxon>Thalassorhabdus</taxon>
    </lineage>
</organism>
<feature type="region of interest" description="Disordered" evidence="3">
    <location>
        <begin position="48"/>
        <end position="73"/>
    </location>
</feature>
<comment type="induction">
    <text evidence="1">Expressed only in the forespore compartment of sporulating cells.</text>
</comment>
<evidence type="ECO:0000313" key="4">
    <source>
        <dbReference type="EMBL" id="MFC5711876.1"/>
    </source>
</evidence>
<comment type="caution">
    <text evidence="4">The sequence shown here is derived from an EMBL/GenBank/DDBJ whole genome shotgun (WGS) entry which is preliminary data.</text>
</comment>
<name>A0ABW0YJJ2_9BACI</name>
<dbReference type="NCBIfam" id="TIGR03090">
    <property type="entry name" value="SASP_tlp"/>
    <property type="match status" value="1"/>
</dbReference>
<keyword evidence="2" id="KW-0175">Coiled coil</keyword>
<gene>
    <name evidence="1 4" type="primary">tlp</name>
    <name evidence="4" type="ORF">ACFPU1_03700</name>
</gene>
<evidence type="ECO:0000313" key="5">
    <source>
        <dbReference type="Proteomes" id="UP001596142"/>
    </source>
</evidence>
<feature type="coiled-coil region" evidence="2">
    <location>
        <begin position="11"/>
        <end position="48"/>
    </location>
</feature>
<keyword evidence="5" id="KW-1185">Reference proteome</keyword>
<comment type="similarity">
    <text evidence="1">Belongs to the Tlp family.</text>
</comment>
<comment type="subcellular location">
    <subcellularLocation>
        <location evidence="1">Spore core</location>
    </subcellularLocation>
</comment>
<dbReference type="EMBL" id="JBHSOZ010000003">
    <property type="protein sequence ID" value="MFC5711876.1"/>
    <property type="molecule type" value="Genomic_DNA"/>
</dbReference>
<dbReference type="InterPro" id="IPR017524">
    <property type="entry name" value="SASP_thioredoxin-like"/>
</dbReference>
<reference evidence="5" key="1">
    <citation type="journal article" date="2019" name="Int. J. Syst. Evol. Microbiol.">
        <title>The Global Catalogue of Microorganisms (GCM) 10K type strain sequencing project: providing services to taxonomists for standard genome sequencing and annotation.</title>
        <authorList>
            <consortium name="The Broad Institute Genomics Platform"/>
            <consortium name="The Broad Institute Genome Sequencing Center for Infectious Disease"/>
            <person name="Wu L."/>
            <person name="Ma J."/>
        </authorList>
    </citation>
    <scope>NUCLEOTIDE SEQUENCE [LARGE SCALE GENOMIC DNA]</scope>
    <source>
        <strain evidence="5">CECT 7184</strain>
    </source>
</reference>
<dbReference type="HAMAP" id="MF_01506">
    <property type="entry name" value="Tlp"/>
    <property type="match status" value="1"/>
</dbReference>
<dbReference type="RefSeq" id="WP_100399122.1">
    <property type="nucleotide sequence ID" value="NZ_JBHSOZ010000003.1"/>
</dbReference>
<sequence length="73" mass="8512">MAKPDDRSDNVEKLEKMKDNTLKNMEAAEETMNNLDLKESDKKAIEAKNARRQESLGNIYEEIADEERDAKRR</sequence>
<evidence type="ECO:0000256" key="1">
    <source>
        <dbReference type="HAMAP-Rule" id="MF_01506"/>
    </source>
</evidence>
<evidence type="ECO:0000256" key="2">
    <source>
        <dbReference type="SAM" id="Coils"/>
    </source>
</evidence>
<accession>A0ABW0YJJ2</accession>
<keyword evidence="1" id="KW-0749">Sporulation</keyword>
<dbReference type="Proteomes" id="UP001596142">
    <property type="component" value="Unassembled WGS sequence"/>
</dbReference>
<evidence type="ECO:0000256" key="3">
    <source>
        <dbReference type="SAM" id="MobiDB-lite"/>
    </source>
</evidence>